<name>Q74ME5_NANEQ</name>
<dbReference type="KEGG" id="neq:NEQ407"/>
<proteinExistence type="predicted"/>
<dbReference type="EnsemblBacteria" id="AAR39253">
    <property type="protein sequence ID" value="AAR39253"/>
    <property type="gene ID" value="NEQ407"/>
</dbReference>
<evidence type="ECO:0000313" key="3">
    <source>
        <dbReference type="Proteomes" id="UP000000578"/>
    </source>
</evidence>
<organism evidence="2 3">
    <name type="scientific">Nanoarchaeum equitans (strain Kin4-M)</name>
    <dbReference type="NCBI Taxonomy" id="228908"/>
    <lineage>
        <taxon>Archaea</taxon>
        <taxon>Nanobdellota</taxon>
        <taxon>Candidatus Nanoarchaeia</taxon>
        <taxon>Nanoarchaeales</taxon>
        <taxon>Nanoarchaeaceae</taxon>
        <taxon>Nanoarchaeum</taxon>
    </lineage>
</organism>
<dbReference type="BioCyc" id="NEQU228908:GJB6-436-MONOMER"/>
<keyword evidence="1" id="KW-1133">Transmembrane helix</keyword>
<keyword evidence="1" id="KW-0472">Membrane</keyword>
<evidence type="ECO:0000256" key="1">
    <source>
        <dbReference type="SAM" id="Phobius"/>
    </source>
</evidence>
<dbReference type="AlphaFoldDB" id="Q74ME5"/>
<feature type="transmembrane region" description="Helical" evidence="1">
    <location>
        <begin position="34"/>
        <end position="60"/>
    </location>
</feature>
<reference evidence="2 3" key="1">
    <citation type="journal article" date="2003" name="Proc. Natl. Acad. Sci. U.S.A.">
        <title>The genome of Nanoarchaeum equitans: insights into early archaeal evolution and derived parasitism.</title>
        <authorList>
            <person name="Waters E."/>
            <person name="Hohn M.J."/>
            <person name="Ahel I."/>
            <person name="Graham D.E."/>
            <person name="Adams M.D."/>
            <person name="Barnstead M."/>
            <person name="Beeson K.Y."/>
            <person name="Bibbs L."/>
            <person name="Bolanos R."/>
            <person name="Keller M."/>
            <person name="Kretz K."/>
            <person name="Lin X."/>
            <person name="Mathur E."/>
            <person name="Ni J."/>
            <person name="Podar M."/>
            <person name="Richardson T."/>
            <person name="Sutton G.G."/>
            <person name="Simon M."/>
            <person name="Soll D."/>
            <person name="Stetter K.O."/>
            <person name="Short J.M."/>
            <person name="Noordewier M."/>
        </authorList>
    </citation>
    <scope>NUCLEOTIDE SEQUENCE [LARGE SCALE GENOMIC DNA]</scope>
    <source>
        <strain evidence="2 3">Kin4-M</strain>
    </source>
</reference>
<dbReference type="EMBL" id="AE017199">
    <property type="protein sequence ID" value="AAR39253.1"/>
    <property type="molecule type" value="Genomic_DNA"/>
</dbReference>
<keyword evidence="3" id="KW-1185">Reference proteome</keyword>
<dbReference type="HOGENOM" id="CLU_1363680_0_0_2"/>
<protein>
    <submittedName>
        <fullName evidence="2">NEQ407</fullName>
    </submittedName>
</protein>
<feature type="transmembrane region" description="Helical" evidence="1">
    <location>
        <begin position="110"/>
        <end position="133"/>
    </location>
</feature>
<feature type="transmembrane region" description="Helical" evidence="1">
    <location>
        <begin position="145"/>
        <end position="169"/>
    </location>
</feature>
<evidence type="ECO:0000313" key="2">
    <source>
        <dbReference type="EMBL" id="AAR39253.1"/>
    </source>
</evidence>
<sequence length="200" mass="23209">MLKFIALLIVSYIMELLAQSINIGLNLTINDIVVLSIIIIIETVLLIWAIELARSIIVGYSIKESIERTKKVLPVLIKYHSAFKILNISLLLLSLYLFNQIMKNPMNMVLLLSTITLLIFQLLLLLLTIYPTYKALHNETNTKKLIAYTFSLPSMLFSFVLVLLFIPILFIPFKFIYLSVLFIISWFVYYFSKNLEKIYC</sequence>
<dbReference type="STRING" id="228908.NEQ407"/>
<feature type="transmembrane region" description="Helical" evidence="1">
    <location>
        <begin position="81"/>
        <end position="98"/>
    </location>
</feature>
<gene>
    <name evidence="2" type="ordered locus">NEQ407</name>
</gene>
<feature type="transmembrane region" description="Helical" evidence="1">
    <location>
        <begin position="175"/>
        <end position="192"/>
    </location>
</feature>
<accession>Q74ME5</accession>
<dbReference type="Proteomes" id="UP000000578">
    <property type="component" value="Chromosome"/>
</dbReference>
<keyword evidence="1" id="KW-0812">Transmembrane</keyword>